<gene>
    <name evidence="2" type="ORF">ACFFGY_15250</name>
</gene>
<feature type="compositionally biased region" description="Low complexity" evidence="1">
    <location>
        <begin position="37"/>
        <end position="63"/>
    </location>
</feature>
<evidence type="ECO:0000313" key="3">
    <source>
        <dbReference type="Proteomes" id="UP001589865"/>
    </source>
</evidence>
<accession>A0ABV6JV80</accession>
<proteinExistence type="predicted"/>
<sequence length="63" mass="6627">MANAHLPPVPPANQNPHGGANAGQGGVSPQEAKANPTQRDTTQQGQQGNTKQNTTHQGYQQDR</sequence>
<dbReference type="Proteomes" id="UP001589865">
    <property type="component" value="Unassembled WGS sequence"/>
</dbReference>
<name>A0ABV6JV80_9PROT</name>
<feature type="region of interest" description="Disordered" evidence="1">
    <location>
        <begin position="1"/>
        <end position="63"/>
    </location>
</feature>
<reference evidence="2 3" key="1">
    <citation type="submission" date="2024-09" db="EMBL/GenBank/DDBJ databases">
        <authorList>
            <person name="Sun Q."/>
            <person name="Mori K."/>
        </authorList>
    </citation>
    <scope>NUCLEOTIDE SEQUENCE [LARGE SCALE GENOMIC DNA]</scope>
    <source>
        <strain evidence="2 3">TBRC 5777</strain>
    </source>
</reference>
<comment type="caution">
    <text evidence="2">The sequence shown here is derived from an EMBL/GenBank/DDBJ whole genome shotgun (WGS) entry which is preliminary data.</text>
</comment>
<evidence type="ECO:0000256" key="1">
    <source>
        <dbReference type="SAM" id="MobiDB-lite"/>
    </source>
</evidence>
<organism evidence="2 3">
    <name type="scientific">Roseomonas elaeocarpi</name>
    <dbReference type="NCBI Taxonomy" id="907779"/>
    <lineage>
        <taxon>Bacteria</taxon>
        <taxon>Pseudomonadati</taxon>
        <taxon>Pseudomonadota</taxon>
        <taxon>Alphaproteobacteria</taxon>
        <taxon>Acetobacterales</taxon>
        <taxon>Roseomonadaceae</taxon>
        <taxon>Roseomonas</taxon>
    </lineage>
</organism>
<dbReference type="EMBL" id="JBHLUN010000010">
    <property type="protein sequence ID" value="MFC0409608.1"/>
    <property type="molecule type" value="Genomic_DNA"/>
</dbReference>
<keyword evidence="3" id="KW-1185">Reference proteome</keyword>
<protein>
    <submittedName>
        <fullName evidence="2">Uncharacterized protein</fullName>
    </submittedName>
</protein>
<dbReference type="RefSeq" id="WP_377045358.1">
    <property type="nucleotide sequence ID" value="NZ_JBHLUN010000010.1"/>
</dbReference>
<evidence type="ECO:0000313" key="2">
    <source>
        <dbReference type="EMBL" id="MFC0409608.1"/>
    </source>
</evidence>